<dbReference type="Gene3D" id="3.40.50.1820">
    <property type="entry name" value="alpha/beta hydrolase"/>
    <property type="match status" value="1"/>
</dbReference>
<reference evidence="8" key="1">
    <citation type="submission" date="2012-05" db="EMBL/GenBank/DDBJ databases">
        <title>Whole Genome Assembly of Lutzomyia longipalpis.</title>
        <authorList>
            <person name="Richards S."/>
            <person name="Qu C."/>
            <person name="Dillon R."/>
            <person name="Worley K."/>
            <person name="Scherer S."/>
            <person name="Batterton M."/>
            <person name="Taylor A."/>
            <person name="Hawes A."/>
            <person name="Hernandez B."/>
            <person name="Kovar C."/>
            <person name="Mandapat C."/>
            <person name="Pham C."/>
            <person name="Qu C."/>
            <person name="Jing C."/>
            <person name="Bess C."/>
            <person name="Bandaranaike D."/>
            <person name="Ngo D."/>
            <person name="Ongeri F."/>
            <person name="Arias F."/>
            <person name="Lara F."/>
            <person name="Weissenberger G."/>
            <person name="Kamau G."/>
            <person name="Han H."/>
            <person name="Shen H."/>
            <person name="Dinh H."/>
            <person name="Khalil I."/>
            <person name="Jones J."/>
            <person name="Shafer J."/>
            <person name="Jayaseelan J."/>
            <person name="Quiroz J."/>
            <person name="Blankenburg K."/>
            <person name="Nguyen L."/>
            <person name="Jackson L."/>
            <person name="Francisco L."/>
            <person name="Tang L.-Y."/>
            <person name="Pu L.-L."/>
            <person name="Perales L."/>
            <person name="Lorensuhewa L."/>
            <person name="Munidasa M."/>
            <person name="Coyle M."/>
            <person name="Taylor M."/>
            <person name="Puazo M."/>
            <person name="Firestine M."/>
            <person name="Scheel M."/>
            <person name="Javaid M."/>
            <person name="Wang M."/>
            <person name="Li M."/>
            <person name="Tabassum N."/>
            <person name="Saada N."/>
            <person name="Osuji N."/>
            <person name="Aqrawi P."/>
            <person name="Fu Q."/>
            <person name="Thornton R."/>
            <person name="Raj R."/>
            <person name="Goodspeed R."/>
            <person name="Mata R."/>
            <person name="Najjar R."/>
            <person name="Gubbala S."/>
            <person name="Lee S."/>
            <person name="Denson S."/>
            <person name="Patil S."/>
            <person name="Macmil S."/>
            <person name="Qi S."/>
            <person name="Matskevitch T."/>
            <person name="Palculict T."/>
            <person name="Mathew T."/>
            <person name="Vee V."/>
            <person name="Velamala V."/>
            <person name="Korchina V."/>
            <person name="Cai W."/>
            <person name="Liu W."/>
            <person name="Dai W."/>
            <person name="Zou X."/>
            <person name="Zhu Y."/>
            <person name="Zhang Y."/>
            <person name="Wu Y.-Q."/>
            <person name="Xin Y."/>
            <person name="Nazarath L."/>
            <person name="Kovar C."/>
            <person name="Han Y."/>
            <person name="Muzny D."/>
            <person name="Gibbs R."/>
        </authorList>
    </citation>
    <scope>NUCLEOTIDE SEQUENCE [LARGE SCALE GENOMIC DNA]</scope>
    <source>
        <strain evidence="8">Jacobina</strain>
    </source>
</reference>
<evidence type="ECO:0000313" key="7">
    <source>
        <dbReference type="EnsemblMetazoa" id="LLOJ008974-PA"/>
    </source>
</evidence>
<dbReference type="PANTHER" id="PTHR11610:SF37">
    <property type="entry name" value="GH01208P"/>
    <property type="match status" value="1"/>
</dbReference>
<evidence type="ECO:0000259" key="5">
    <source>
        <dbReference type="Pfam" id="PF00151"/>
    </source>
</evidence>
<dbReference type="PRINTS" id="PR00821">
    <property type="entry name" value="TAGLIPASE"/>
</dbReference>
<dbReference type="GO" id="GO:0016298">
    <property type="term" value="F:lipase activity"/>
    <property type="evidence" value="ECO:0007669"/>
    <property type="project" value="InterPro"/>
</dbReference>
<proteinExistence type="inferred from homology"/>
<evidence type="ECO:0000313" key="6">
    <source>
        <dbReference type="EMBL" id="MBC1180803.1"/>
    </source>
</evidence>
<feature type="domain" description="Lipase" evidence="5">
    <location>
        <begin position="26"/>
        <end position="311"/>
    </location>
</feature>
<dbReference type="RefSeq" id="XP_055683776.1">
    <property type="nucleotide sequence ID" value="XM_055827801.1"/>
</dbReference>
<evidence type="ECO:0000256" key="3">
    <source>
        <dbReference type="ARBA" id="ARBA00022525"/>
    </source>
</evidence>
<dbReference type="Proteomes" id="UP000092461">
    <property type="component" value="Unassembled WGS sequence"/>
</dbReference>
<dbReference type="PANTHER" id="PTHR11610">
    <property type="entry name" value="LIPASE"/>
    <property type="match status" value="1"/>
</dbReference>
<organism evidence="7 8">
    <name type="scientific">Lutzomyia longipalpis</name>
    <name type="common">Sand fly</name>
    <dbReference type="NCBI Taxonomy" id="7200"/>
    <lineage>
        <taxon>Eukaryota</taxon>
        <taxon>Metazoa</taxon>
        <taxon>Ecdysozoa</taxon>
        <taxon>Arthropoda</taxon>
        <taxon>Hexapoda</taxon>
        <taxon>Insecta</taxon>
        <taxon>Pterygota</taxon>
        <taxon>Neoptera</taxon>
        <taxon>Endopterygota</taxon>
        <taxon>Diptera</taxon>
        <taxon>Nematocera</taxon>
        <taxon>Psychodoidea</taxon>
        <taxon>Psychodidae</taxon>
        <taxon>Lutzomyia</taxon>
        <taxon>Lutzomyia</taxon>
    </lineage>
</organism>
<dbReference type="GO" id="GO:0017171">
    <property type="term" value="F:serine hydrolase activity"/>
    <property type="evidence" value="ECO:0007669"/>
    <property type="project" value="TreeGrafter"/>
</dbReference>
<comment type="subcellular location">
    <subcellularLocation>
        <location evidence="1">Secreted</location>
    </subcellularLocation>
</comment>
<keyword evidence="3" id="KW-0964">Secreted</keyword>
<dbReference type="GeneID" id="129790329"/>
<evidence type="ECO:0000256" key="4">
    <source>
        <dbReference type="RuleBase" id="RU004262"/>
    </source>
</evidence>
<evidence type="ECO:0000256" key="2">
    <source>
        <dbReference type="ARBA" id="ARBA00010701"/>
    </source>
</evidence>
<dbReference type="AlphaFoldDB" id="A0A1B0CVI8"/>
<name>A0A1B0CVI8_LUTLO</name>
<reference evidence="7" key="3">
    <citation type="submission" date="2020-05" db="UniProtKB">
        <authorList>
            <consortium name="EnsemblMetazoa"/>
        </authorList>
    </citation>
    <scope>IDENTIFICATION</scope>
    <source>
        <strain evidence="7">Jacobina</strain>
    </source>
</reference>
<sequence length="322" mass="36298">MRKVKNTSRLWLGLRSSHAKLESTKMFFFYGPAFADHKAYELNDTASVLKHPKFDTNKPTVLYLHGYLETMDVESIQVIADAYLARNDHNILILDWAELADGNYLIDAFPNLKPLAHALAREILKMAMDGMRLDKFHVVGHSMGGQLAGYIGREVIRQSDKGAKLKRISALDPAFPGFYFPLKFTGALSTKDAEFVDVIHTDAWLYGAPFATGHVDFWPNRGKTLQPGCPKRNYKMLTDNDLCSHRRSWRFWAESVTEKNRPSFHSVKCASWDKFKSGDYDTNQPVVLMGIDCISGISGNYYLQTNGEPPYSRGPAGANYAT</sequence>
<evidence type="ECO:0000313" key="8">
    <source>
        <dbReference type="Proteomes" id="UP000092461"/>
    </source>
</evidence>
<dbReference type="SUPFAM" id="SSF53474">
    <property type="entry name" value="alpha/beta-Hydrolases"/>
    <property type="match status" value="1"/>
</dbReference>
<dbReference type="EMBL" id="AJWK01030620">
    <property type="status" value="NOT_ANNOTATED_CDS"/>
    <property type="molecule type" value="Genomic_DNA"/>
</dbReference>
<dbReference type="Pfam" id="PF00151">
    <property type="entry name" value="Lipase"/>
    <property type="match status" value="1"/>
</dbReference>
<protein>
    <submittedName>
        <fullName evidence="6">Putative vitellogenin</fullName>
    </submittedName>
</protein>
<dbReference type="VEuPathDB" id="VectorBase:LLOJ008974"/>
<dbReference type="InterPro" id="IPR000734">
    <property type="entry name" value="TAG_lipase"/>
</dbReference>
<dbReference type="EMBL" id="GITU01012100">
    <property type="protein sequence ID" value="MBC1180803.1"/>
    <property type="molecule type" value="Transcribed_RNA"/>
</dbReference>
<comment type="similarity">
    <text evidence="2 4">Belongs to the AB hydrolase superfamily. Lipase family.</text>
</comment>
<dbReference type="InterPro" id="IPR029058">
    <property type="entry name" value="AB_hydrolase_fold"/>
</dbReference>
<dbReference type="EnsemblMetazoa" id="LLOJ008974-RA">
    <property type="protein sequence ID" value="LLOJ008974-PA"/>
    <property type="gene ID" value="LLOJ008974"/>
</dbReference>
<dbReference type="InterPro" id="IPR013818">
    <property type="entry name" value="Lipase"/>
</dbReference>
<dbReference type="GO" id="GO:0005615">
    <property type="term" value="C:extracellular space"/>
    <property type="evidence" value="ECO:0007669"/>
    <property type="project" value="TreeGrafter"/>
</dbReference>
<evidence type="ECO:0000256" key="1">
    <source>
        <dbReference type="ARBA" id="ARBA00004613"/>
    </source>
</evidence>
<dbReference type="VEuPathDB" id="VectorBase:LLONM1_010272"/>
<keyword evidence="8" id="KW-1185">Reference proteome</keyword>
<reference evidence="6" key="2">
    <citation type="journal article" date="2020" name="BMC">
        <title>Leishmania infection induces a limited differential gene expression in the sand fly midgut.</title>
        <authorList>
            <person name="Coutinho-Abreu I.V."/>
            <person name="Serafim T.D."/>
            <person name="Meneses C."/>
            <person name="Kamhawi S."/>
            <person name="Oliveira F."/>
            <person name="Valenzuela J.G."/>
        </authorList>
    </citation>
    <scope>NUCLEOTIDE SEQUENCE</scope>
    <source>
        <strain evidence="6">Jacobina</strain>
        <tissue evidence="6">Midgut</tissue>
    </source>
</reference>
<dbReference type="GO" id="GO:0016042">
    <property type="term" value="P:lipid catabolic process"/>
    <property type="evidence" value="ECO:0007669"/>
    <property type="project" value="TreeGrafter"/>
</dbReference>
<dbReference type="FunFam" id="3.40.50.1820:FF:000122">
    <property type="entry name" value="Vitellogenin-3-like Protein"/>
    <property type="match status" value="1"/>
</dbReference>
<accession>A0A1B0CVI8</accession>